<dbReference type="InterPro" id="IPR020617">
    <property type="entry name" value="Thiolase_C"/>
</dbReference>
<evidence type="ECO:0000256" key="4">
    <source>
        <dbReference type="RuleBase" id="RU003557"/>
    </source>
</evidence>
<name>A0ABQ1RAD8_9ALTE</name>
<dbReference type="InterPro" id="IPR020613">
    <property type="entry name" value="Thiolase_CS"/>
</dbReference>
<protein>
    <submittedName>
        <fullName evidence="7">Acetyl-CoA acetyltransferase</fullName>
    </submittedName>
</protein>
<dbReference type="PANTHER" id="PTHR43365:SF1">
    <property type="entry name" value="ACETYL-COA C-ACYLTRANSFERASE"/>
    <property type="match status" value="1"/>
</dbReference>
<dbReference type="Pfam" id="PF02803">
    <property type="entry name" value="Thiolase_C"/>
    <property type="match status" value="1"/>
</dbReference>
<keyword evidence="3 4" id="KW-0012">Acyltransferase</keyword>
<dbReference type="InterPro" id="IPR016039">
    <property type="entry name" value="Thiolase-like"/>
</dbReference>
<evidence type="ECO:0000259" key="5">
    <source>
        <dbReference type="Pfam" id="PF00108"/>
    </source>
</evidence>
<dbReference type="Pfam" id="PF00108">
    <property type="entry name" value="Thiolase_N"/>
    <property type="match status" value="1"/>
</dbReference>
<accession>A0ABQ1RAD8</accession>
<dbReference type="Gene3D" id="3.40.47.10">
    <property type="match status" value="2"/>
</dbReference>
<keyword evidence="2 4" id="KW-0808">Transferase</keyword>
<evidence type="ECO:0000256" key="3">
    <source>
        <dbReference type="ARBA" id="ARBA00023315"/>
    </source>
</evidence>
<dbReference type="PANTHER" id="PTHR43365">
    <property type="entry name" value="BLR7806 PROTEIN"/>
    <property type="match status" value="1"/>
</dbReference>
<sequence>MTQAYIFDAIRTPRTKARDEGELHDLTPYDLLNSLYKALEQRTRLDPEQVGDVILGCATQAGEQAANIAKTSTLYAGWPGRVPGITINRYCSSGIDAINMAAMKVICGMDQLVVAGGVEMMSRVAMLSDNPAPFIDAKLAVRMGMFMMGNGADLIASLYGYSREEVDAVALLSQQRAACARKHGYFKSIIPVTNPVKGCEVSQDQLIRESTSAESLAKMSAAFAELGAKGVDQLMLKDFTQLQEISHVHTAANSPAMADGAAILLIGSQAAAERLSQAPRARIVAMKNVNDDTRMVVGGCVAATQALMSEQGLTSNDIDLFEIHEAFGATILRCKQELGIDDSKLNVNGGCIALGHPLGATGAMMAGTLLDELERRNLKTGIVAASGAAGTGTALMIERV</sequence>
<evidence type="ECO:0000256" key="1">
    <source>
        <dbReference type="ARBA" id="ARBA00010982"/>
    </source>
</evidence>
<reference evidence="8" key="1">
    <citation type="journal article" date="2019" name="Int. J. Syst. Evol. Microbiol.">
        <title>The Global Catalogue of Microorganisms (GCM) 10K type strain sequencing project: providing services to taxonomists for standard genome sequencing and annotation.</title>
        <authorList>
            <consortium name="The Broad Institute Genomics Platform"/>
            <consortium name="The Broad Institute Genome Sequencing Center for Infectious Disease"/>
            <person name="Wu L."/>
            <person name="Ma J."/>
        </authorList>
    </citation>
    <scope>NUCLEOTIDE SEQUENCE [LARGE SCALE GENOMIC DNA]</scope>
    <source>
        <strain evidence="8">CGMCC 1.12923</strain>
    </source>
</reference>
<dbReference type="Proteomes" id="UP000614272">
    <property type="component" value="Unassembled WGS sequence"/>
</dbReference>
<dbReference type="InterPro" id="IPR002155">
    <property type="entry name" value="Thiolase"/>
</dbReference>
<dbReference type="PROSITE" id="PS00737">
    <property type="entry name" value="THIOLASE_2"/>
    <property type="match status" value="1"/>
</dbReference>
<dbReference type="NCBIfam" id="TIGR01930">
    <property type="entry name" value="AcCoA-C-Actrans"/>
    <property type="match status" value="1"/>
</dbReference>
<comment type="caution">
    <text evidence="7">The sequence shown here is derived from an EMBL/GenBank/DDBJ whole genome shotgun (WGS) entry which is preliminary data.</text>
</comment>
<dbReference type="EMBL" id="BMGJ01000004">
    <property type="protein sequence ID" value="GGD60617.1"/>
    <property type="molecule type" value="Genomic_DNA"/>
</dbReference>
<evidence type="ECO:0000313" key="8">
    <source>
        <dbReference type="Proteomes" id="UP000614272"/>
    </source>
</evidence>
<keyword evidence="8" id="KW-1185">Reference proteome</keyword>
<dbReference type="InterPro" id="IPR020616">
    <property type="entry name" value="Thiolase_N"/>
</dbReference>
<dbReference type="PIRSF" id="PIRSF000429">
    <property type="entry name" value="Ac-CoA_Ac_transf"/>
    <property type="match status" value="1"/>
</dbReference>
<gene>
    <name evidence="7" type="primary">fadA</name>
    <name evidence="7" type="ORF">GCM10011357_14920</name>
</gene>
<evidence type="ECO:0000313" key="7">
    <source>
        <dbReference type="EMBL" id="GGD60617.1"/>
    </source>
</evidence>
<evidence type="ECO:0000259" key="6">
    <source>
        <dbReference type="Pfam" id="PF02803"/>
    </source>
</evidence>
<dbReference type="PROSITE" id="PS00098">
    <property type="entry name" value="THIOLASE_1"/>
    <property type="match status" value="1"/>
</dbReference>
<dbReference type="CDD" id="cd00751">
    <property type="entry name" value="thiolase"/>
    <property type="match status" value="1"/>
</dbReference>
<comment type="similarity">
    <text evidence="1 4">Belongs to the thiolase-like superfamily. Thiolase family.</text>
</comment>
<proteinExistence type="inferred from homology"/>
<dbReference type="RefSeq" id="WP_099035803.1">
    <property type="nucleotide sequence ID" value="NZ_BMGJ01000004.1"/>
</dbReference>
<feature type="domain" description="Thiolase N-terminal" evidence="5">
    <location>
        <begin position="5"/>
        <end position="227"/>
    </location>
</feature>
<dbReference type="SUPFAM" id="SSF53901">
    <property type="entry name" value="Thiolase-like"/>
    <property type="match status" value="2"/>
</dbReference>
<evidence type="ECO:0000256" key="2">
    <source>
        <dbReference type="ARBA" id="ARBA00022679"/>
    </source>
</evidence>
<dbReference type="InterPro" id="IPR020615">
    <property type="entry name" value="Thiolase_acyl_enz_int_AS"/>
</dbReference>
<organism evidence="7 8">
    <name type="scientific">Lacimicrobium alkaliphilum</name>
    <dbReference type="NCBI Taxonomy" id="1526571"/>
    <lineage>
        <taxon>Bacteria</taxon>
        <taxon>Pseudomonadati</taxon>
        <taxon>Pseudomonadota</taxon>
        <taxon>Gammaproteobacteria</taxon>
        <taxon>Alteromonadales</taxon>
        <taxon>Alteromonadaceae</taxon>
        <taxon>Lacimicrobium</taxon>
    </lineage>
</organism>
<feature type="domain" description="Thiolase C-terminal" evidence="6">
    <location>
        <begin position="279"/>
        <end position="399"/>
    </location>
</feature>